<evidence type="ECO:0000313" key="7">
    <source>
        <dbReference type="EMBL" id="KAK0739785.1"/>
    </source>
</evidence>
<dbReference type="InterPro" id="IPR006594">
    <property type="entry name" value="LisH"/>
</dbReference>
<dbReference type="InterPro" id="IPR051350">
    <property type="entry name" value="WD_repeat-ST_regulator"/>
</dbReference>
<dbReference type="PROSITE" id="PS50896">
    <property type="entry name" value="LISH"/>
    <property type="match status" value="1"/>
</dbReference>
<dbReference type="AlphaFoldDB" id="A0AA40BT18"/>
<dbReference type="SUPFAM" id="SSF50978">
    <property type="entry name" value="WD40 repeat-like"/>
    <property type="match status" value="1"/>
</dbReference>
<keyword evidence="3" id="KW-0677">Repeat</keyword>
<keyword evidence="8" id="KW-1185">Reference proteome</keyword>
<dbReference type="PANTHER" id="PTHR22838">
    <property type="entry name" value="WD REPEAT PROTEIN 26-RELATED"/>
    <property type="match status" value="1"/>
</dbReference>
<organism evidence="7 8">
    <name type="scientific">Apiosordaria backusii</name>
    <dbReference type="NCBI Taxonomy" id="314023"/>
    <lineage>
        <taxon>Eukaryota</taxon>
        <taxon>Fungi</taxon>
        <taxon>Dikarya</taxon>
        <taxon>Ascomycota</taxon>
        <taxon>Pezizomycotina</taxon>
        <taxon>Sordariomycetes</taxon>
        <taxon>Sordariomycetidae</taxon>
        <taxon>Sordariales</taxon>
        <taxon>Lasiosphaeriaceae</taxon>
        <taxon>Apiosordaria</taxon>
    </lineage>
</organism>
<gene>
    <name evidence="7" type="ORF">B0T21DRAFT_382740</name>
</gene>
<proteinExistence type="predicted"/>
<feature type="repeat" description="WD" evidence="4">
    <location>
        <begin position="327"/>
        <end position="368"/>
    </location>
</feature>
<reference evidence="7" key="1">
    <citation type="submission" date="2023-06" db="EMBL/GenBank/DDBJ databases">
        <title>Genome-scale phylogeny and comparative genomics of the fungal order Sordariales.</title>
        <authorList>
            <consortium name="Lawrence Berkeley National Laboratory"/>
            <person name="Hensen N."/>
            <person name="Bonometti L."/>
            <person name="Westerberg I."/>
            <person name="Brannstrom I.O."/>
            <person name="Guillou S."/>
            <person name="Cros-Aarteil S."/>
            <person name="Calhoun S."/>
            <person name="Haridas S."/>
            <person name="Kuo A."/>
            <person name="Mondo S."/>
            <person name="Pangilinan J."/>
            <person name="Riley R."/>
            <person name="Labutti K."/>
            <person name="Andreopoulos B."/>
            <person name="Lipzen A."/>
            <person name="Chen C."/>
            <person name="Yanf M."/>
            <person name="Daum C."/>
            <person name="Ng V."/>
            <person name="Clum A."/>
            <person name="Steindorff A."/>
            <person name="Ohm R."/>
            <person name="Martin F."/>
            <person name="Silar P."/>
            <person name="Natvig D."/>
            <person name="Lalanne C."/>
            <person name="Gautier V."/>
            <person name="Ament-Velasquez S.L."/>
            <person name="Kruys A."/>
            <person name="Hutchinson M.I."/>
            <person name="Powell A.J."/>
            <person name="Barry K."/>
            <person name="Miller A.N."/>
            <person name="Grigoriev I.V."/>
            <person name="Debuchy R."/>
            <person name="Gladieux P."/>
            <person name="Thoren M.H."/>
            <person name="Johannesson H."/>
        </authorList>
    </citation>
    <scope>NUCLEOTIDE SEQUENCE</scope>
    <source>
        <strain evidence="7">CBS 540.89</strain>
    </source>
</reference>
<sequence length="570" mass="63255">MRSDYLDNDPGSSSNNSRAAWASASNGSSSSNNRQTRIKPENGNNEDMYGSSSSEVHLRGGAPAPDYFGHSREEITRILIQALDDLGYDSAAQLIAQQSGLEVESPDVAAFRAAVLQGKWDTAEKVLWGGPQGQGQGLVLAPGADRNAMRFRLRQQKFLELLERGEKAKALGVLRVELTPLCVDQQHVLSSLSRYLMCQDGEDLRSKAGWDGAGGLSRRVLLSQLAECISPSVMLPEKRLAVLLDNVKAAQMEKCIYHTTDVSPSLYSDHMCERSQFPTEVMLELDRQQGEVWQVRFSPSGERLATCGSAKGVCIWDTRTFNLVRMLNGHDTEVSNIAWSPDDSMLVSCSMDGYAKVWNAQTGELEKQLDKFQEPVSSCVWLPDGSGFITGSLDKPKSLCEWDLEGNCVYTWTKRHRTEDLALSADGNWLVAMDDQCKLHIYNVPRREKEWEVNLRSRLTSVSVSKDSRYILVNTVDDEARLYDIEAREMVQKYKGHSGGKVIIRAGFGGASENFVISGSEDGHVYIWHKTTGTLVHKGEAHNPRVNSVSWNPRDSGMFATCGDEGRVKM</sequence>
<dbReference type="PROSITE" id="PS00678">
    <property type="entry name" value="WD_REPEATS_1"/>
    <property type="match status" value="1"/>
</dbReference>
<feature type="repeat" description="WD" evidence="4">
    <location>
        <begin position="285"/>
        <end position="326"/>
    </location>
</feature>
<evidence type="ECO:0000256" key="4">
    <source>
        <dbReference type="PROSITE-ProRule" id="PRU00221"/>
    </source>
</evidence>
<dbReference type="GO" id="GO:0034657">
    <property type="term" value="C:GID complex"/>
    <property type="evidence" value="ECO:0007669"/>
    <property type="project" value="TreeGrafter"/>
</dbReference>
<feature type="compositionally biased region" description="Low complexity" evidence="5">
    <location>
        <begin position="12"/>
        <end position="33"/>
    </location>
</feature>
<evidence type="ECO:0000256" key="1">
    <source>
        <dbReference type="ARBA" id="ARBA00002343"/>
    </source>
</evidence>
<dbReference type="InterPro" id="IPR006595">
    <property type="entry name" value="CTLH_C"/>
</dbReference>
<dbReference type="Proteomes" id="UP001172159">
    <property type="component" value="Unassembled WGS sequence"/>
</dbReference>
<dbReference type="Pfam" id="PF00400">
    <property type="entry name" value="WD40"/>
    <property type="match status" value="5"/>
</dbReference>
<dbReference type="InterPro" id="IPR001680">
    <property type="entry name" value="WD40_rpt"/>
</dbReference>
<keyword evidence="2 4" id="KW-0853">WD repeat</keyword>
<feature type="domain" description="CTLH" evidence="6">
    <location>
        <begin position="104"/>
        <end position="169"/>
    </location>
</feature>
<dbReference type="InterPro" id="IPR015943">
    <property type="entry name" value="WD40/YVTN_repeat-like_dom_sf"/>
</dbReference>
<dbReference type="GO" id="GO:0043161">
    <property type="term" value="P:proteasome-mediated ubiquitin-dependent protein catabolic process"/>
    <property type="evidence" value="ECO:0007669"/>
    <property type="project" value="TreeGrafter"/>
</dbReference>
<name>A0AA40BT18_9PEZI</name>
<evidence type="ECO:0000256" key="2">
    <source>
        <dbReference type="ARBA" id="ARBA00022574"/>
    </source>
</evidence>
<feature type="compositionally biased region" description="Polar residues" evidence="5">
    <location>
        <begin position="42"/>
        <end position="55"/>
    </location>
</feature>
<dbReference type="Pfam" id="PF21889">
    <property type="entry name" value="TPR1-like_2nd"/>
    <property type="match status" value="1"/>
</dbReference>
<evidence type="ECO:0000256" key="5">
    <source>
        <dbReference type="SAM" id="MobiDB-lite"/>
    </source>
</evidence>
<dbReference type="PROSITE" id="PS50294">
    <property type="entry name" value="WD_REPEATS_REGION"/>
    <property type="match status" value="1"/>
</dbReference>
<dbReference type="Gene3D" id="2.130.10.10">
    <property type="entry name" value="YVTN repeat-like/Quinoprotein amine dehydrogenase"/>
    <property type="match status" value="1"/>
</dbReference>
<feature type="region of interest" description="Disordered" evidence="5">
    <location>
        <begin position="1"/>
        <end position="67"/>
    </location>
</feature>
<comment type="caution">
    <text evidence="7">The sequence shown here is derived from an EMBL/GenBank/DDBJ whole genome shotgun (WGS) entry which is preliminary data.</text>
</comment>
<evidence type="ECO:0000313" key="8">
    <source>
        <dbReference type="Proteomes" id="UP001172159"/>
    </source>
</evidence>
<dbReference type="EMBL" id="JAUKTV010000004">
    <property type="protein sequence ID" value="KAK0739785.1"/>
    <property type="molecule type" value="Genomic_DNA"/>
</dbReference>
<dbReference type="InterPro" id="IPR054080">
    <property type="entry name" value="TPR1-like_2nd"/>
</dbReference>
<dbReference type="InterPro" id="IPR036322">
    <property type="entry name" value="WD40_repeat_dom_sf"/>
</dbReference>
<comment type="function">
    <text evidence="1">Involved in the proteasome-dependent degradation of fructose-1,6-bisphosphatase.</text>
</comment>
<evidence type="ECO:0000259" key="6">
    <source>
        <dbReference type="PROSITE" id="PS50897"/>
    </source>
</evidence>
<dbReference type="Pfam" id="PF23627">
    <property type="entry name" value="LisH_WDR26"/>
    <property type="match status" value="1"/>
</dbReference>
<accession>A0AA40BT18</accession>
<dbReference type="CDD" id="cd00200">
    <property type="entry name" value="WD40"/>
    <property type="match status" value="1"/>
</dbReference>
<dbReference type="PANTHER" id="PTHR22838:SF0">
    <property type="entry name" value="WD REPEAT-CONTAINING PROTEIN 26"/>
    <property type="match status" value="1"/>
</dbReference>
<dbReference type="SMART" id="SM00320">
    <property type="entry name" value="WD40"/>
    <property type="match status" value="7"/>
</dbReference>
<dbReference type="PROSITE" id="PS50082">
    <property type="entry name" value="WD_REPEATS_2"/>
    <property type="match status" value="2"/>
</dbReference>
<dbReference type="SMART" id="SM00668">
    <property type="entry name" value="CTLH"/>
    <property type="match status" value="1"/>
</dbReference>
<dbReference type="InterPro" id="IPR019775">
    <property type="entry name" value="WD40_repeat_CS"/>
</dbReference>
<evidence type="ECO:0000256" key="3">
    <source>
        <dbReference type="ARBA" id="ARBA00022737"/>
    </source>
</evidence>
<protein>
    <submittedName>
        <fullName evidence="7">WD40-repeat-containing domain protein</fullName>
    </submittedName>
</protein>
<dbReference type="PROSITE" id="PS50897">
    <property type="entry name" value="CTLH"/>
    <property type="match status" value="1"/>
</dbReference>